<dbReference type="PANTHER" id="PTHR10476">
    <property type="entry name" value="CHARGED MULTIVESICULAR BODY PROTEIN"/>
    <property type="match status" value="1"/>
</dbReference>
<evidence type="ECO:0000313" key="1">
    <source>
        <dbReference type="EMBL" id="PWZ16258.1"/>
    </source>
</evidence>
<proteinExistence type="predicted"/>
<accession>A0A3L6E6U3</accession>
<evidence type="ECO:0000313" key="2">
    <source>
        <dbReference type="Proteomes" id="UP000251960"/>
    </source>
</evidence>
<dbReference type="GO" id="GO:0007034">
    <property type="term" value="P:vacuolar transport"/>
    <property type="evidence" value="ECO:0007669"/>
    <property type="project" value="InterPro"/>
</dbReference>
<gene>
    <name evidence="1" type="ORF">Zm00014a_043884</name>
</gene>
<dbReference type="InterPro" id="IPR005024">
    <property type="entry name" value="Snf7_fam"/>
</dbReference>
<dbReference type="Gene3D" id="6.10.140.1230">
    <property type="match status" value="1"/>
</dbReference>
<dbReference type="ExpressionAtlas" id="A0A3L6E6U3">
    <property type="expression patterns" value="baseline and differential"/>
</dbReference>
<comment type="caution">
    <text evidence="1">The sequence shown here is derived from an EMBL/GenBank/DDBJ whole genome shotgun (WGS) entry which is preliminary data.</text>
</comment>
<sequence length="132" mass="15492">MGNPEKLMNQIFDLKFTSKSLQWQARKCEKKEKEQKLKVTKAIEKGNMDDARIYVENAIRKRTDHKNYLRLASRRRRSPPRHAGQDADAIDAFMLLTRNYPLSCDILMFGRFVDTAKCLKARVGIAMWDLWT</sequence>
<dbReference type="Proteomes" id="UP000251960">
    <property type="component" value="Chromosome 6"/>
</dbReference>
<organism evidence="1 2">
    <name type="scientific">Zea mays</name>
    <name type="common">Maize</name>
    <dbReference type="NCBI Taxonomy" id="4577"/>
    <lineage>
        <taxon>Eukaryota</taxon>
        <taxon>Viridiplantae</taxon>
        <taxon>Streptophyta</taxon>
        <taxon>Embryophyta</taxon>
        <taxon>Tracheophyta</taxon>
        <taxon>Spermatophyta</taxon>
        <taxon>Magnoliopsida</taxon>
        <taxon>Liliopsida</taxon>
        <taxon>Poales</taxon>
        <taxon>Poaceae</taxon>
        <taxon>PACMAD clade</taxon>
        <taxon>Panicoideae</taxon>
        <taxon>Andropogonodae</taxon>
        <taxon>Andropogoneae</taxon>
        <taxon>Tripsacinae</taxon>
        <taxon>Zea</taxon>
    </lineage>
</organism>
<name>A0A3L6E6U3_MAIZE</name>
<dbReference type="AlphaFoldDB" id="A0A3L6E6U3"/>
<dbReference type="EMBL" id="NCVQ01000007">
    <property type="protein sequence ID" value="PWZ16258.1"/>
    <property type="molecule type" value="Genomic_DNA"/>
</dbReference>
<reference evidence="1 2" key="1">
    <citation type="journal article" date="2018" name="Nat. Genet.">
        <title>Extensive intraspecific gene order and gene structural variations between Mo17 and other maize genomes.</title>
        <authorList>
            <person name="Sun S."/>
            <person name="Zhou Y."/>
            <person name="Chen J."/>
            <person name="Shi J."/>
            <person name="Zhao H."/>
            <person name="Zhao H."/>
            <person name="Song W."/>
            <person name="Zhang M."/>
            <person name="Cui Y."/>
            <person name="Dong X."/>
            <person name="Liu H."/>
            <person name="Ma X."/>
            <person name="Jiao Y."/>
            <person name="Wang B."/>
            <person name="Wei X."/>
            <person name="Stein J.C."/>
            <person name="Glaubitz J.C."/>
            <person name="Lu F."/>
            <person name="Yu G."/>
            <person name="Liang C."/>
            <person name="Fengler K."/>
            <person name="Li B."/>
            <person name="Rafalski A."/>
            <person name="Schnable P.S."/>
            <person name="Ware D.H."/>
            <person name="Buckler E.S."/>
            <person name="Lai J."/>
        </authorList>
    </citation>
    <scope>NUCLEOTIDE SEQUENCE [LARGE SCALE GENOMIC DNA]</scope>
    <source>
        <strain evidence="2">cv. Missouri 17</strain>
        <tissue evidence="1">Seedling</tissue>
    </source>
</reference>
<protein>
    <submittedName>
        <fullName evidence="1">Uncharacterized protein</fullName>
    </submittedName>
</protein>